<evidence type="ECO:0000256" key="4">
    <source>
        <dbReference type="RuleBase" id="RU000612"/>
    </source>
</evidence>
<evidence type="ECO:0000313" key="6">
    <source>
        <dbReference type="Proteomes" id="UP000295444"/>
    </source>
</evidence>
<gene>
    <name evidence="5" type="ORF">EV186_102983</name>
</gene>
<dbReference type="PANTHER" id="PTHR11469:SF1">
    <property type="entry name" value="GLUCOSE-6-PHOSPHATE ISOMERASE"/>
    <property type="match status" value="1"/>
</dbReference>
<dbReference type="EMBL" id="SNXZ01000002">
    <property type="protein sequence ID" value="TDQ01116.1"/>
    <property type="molecule type" value="Genomic_DNA"/>
</dbReference>
<dbReference type="PRINTS" id="PR00662">
    <property type="entry name" value="G6PISOMERASE"/>
</dbReference>
<accession>A0A4R6SI99</accession>
<comment type="pathway">
    <text evidence="4">Carbohydrate degradation; glycolysis; D-glyceraldehyde 3-phosphate and glycerone phosphate from D-glucose: step 2/4.</text>
</comment>
<dbReference type="GO" id="GO:0006094">
    <property type="term" value="P:gluconeogenesis"/>
    <property type="evidence" value="ECO:0007669"/>
    <property type="project" value="UniProtKB-KW"/>
</dbReference>
<name>A0A4R6SI99_LABRH</name>
<evidence type="ECO:0000313" key="5">
    <source>
        <dbReference type="EMBL" id="TDQ01116.1"/>
    </source>
</evidence>
<dbReference type="InterPro" id="IPR046348">
    <property type="entry name" value="SIS_dom_sf"/>
</dbReference>
<dbReference type="UniPathway" id="UPA00109">
    <property type="reaction ID" value="UER00181"/>
</dbReference>
<protein>
    <recommendedName>
        <fullName evidence="4">Glucose-6-phosphate isomerase</fullName>
        <ecNumber evidence="4">5.3.1.9</ecNumber>
    </recommendedName>
</protein>
<proteinExistence type="inferred from homology"/>
<dbReference type="Pfam" id="PF00342">
    <property type="entry name" value="PGI"/>
    <property type="match status" value="1"/>
</dbReference>
<dbReference type="InterPro" id="IPR001672">
    <property type="entry name" value="G6P_Isomerase"/>
</dbReference>
<dbReference type="GO" id="GO:0051156">
    <property type="term" value="P:glucose 6-phosphate metabolic process"/>
    <property type="evidence" value="ECO:0007669"/>
    <property type="project" value="TreeGrafter"/>
</dbReference>
<organism evidence="5 6">
    <name type="scientific">Labedaea rhizosphaerae</name>
    <dbReference type="NCBI Taxonomy" id="598644"/>
    <lineage>
        <taxon>Bacteria</taxon>
        <taxon>Bacillati</taxon>
        <taxon>Actinomycetota</taxon>
        <taxon>Actinomycetes</taxon>
        <taxon>Pseudonocardiales</taxon>
        <taxon>Pseudonocardiaceae</taxon>
        <taxon>Labedaea</taxon>
    </lineage>
</organism>
<dbReference type="GO" id="GO:0005829">
    <property type="term" value="C:cytosol"/>
    <property type="evidence" value="ECO:0007669"/>
    <property type="project" value="TreeGrafter"/>
</dbReference>
<dbReference type="GO" id="GO:0004347">
    <property type="term" value="F:glucose-6-phosphate isomerase activity"/>
    <property type="evidence" value="ECO:0007669"/>
    <property type="project" value="UniProtKB-EC"/>
</dbReference>
<dbReference type="PROSITE" id="PS51463">
    <property type="entry name" value="P_GLUCOSE_ISOMERASE_3"/>
    <property type="match status" value="1"/>
</dbReference>
<dbReference type="AlphaFoldDB" id="A0A4R6SI99"/>
<dbReference type="SUPFAM" id="SSF53697">
    <property type="entry name" value="SIS domain"/>
    <property type="match status" value="1"/>
</dbReference>
<comment type="caution">
    <text evidence="5">The sequence shown here is derived from an EMBL/GenBank/DDBJ whole genome shotgun (WGS) entry which is preliminary data.</text>
</comment>
<keyword evidence="6" id="KW-1185">Reference proteome</keyword>
<dbReference type="RefSeq" id="WP_133849732.1">
    <property type="nucleotide sequence ID" value="NZ_SNXZ01000002.1"/>
</dbReference>
<dbReference type="OrthoDB" id="140919at2"/>
<reference evidence="5 6" key="1">
    <citation type="submission" date="2019-03" db="EMBL/GenBank/DDBJ databases">
        <title>Genomic Encyclopedia of Type Strains, Phase IV (KMG-IV): sequencing the most valuable type-strain genomes for metagenomic binning, comparative biology and taxonomic classification.</title>
        <authorList>
            <person name="Goeker M."/>
        </authorList>
    </citation>
    <scope>NUCLEOTIDE SEQUENCE [LARGE SCALE GENOMIC DNA]</scope>
    <source>
        <strain evidence="5 6">DSM 45361</strain>
    </source>
</reference>
<dbReference type="EC" id="5.3.1.9" evidence="4"/>
<keyword evidence="2 4" id="KW-0324">Glycolysis</keyword>
<dbReference type="Gene3D" id="3.40.50.10490">
    <property type="entry name" value="Glucose-6-phosphate isomerase like protein, domain 1"/>
    <property type="match status" value="3"/>
</dbReference>
<dbReference type="GO" id="GO:0097367">
    <property type="term" value="F:carbohydrate derivative binding"/>
    <property type="evidence" value="ECO:0007669"/>
    <property type="project" value="InterPro"/>
</dbReference>
<keyword evidence="3 4" id="KW-0413">Isomerase</keyword>
<evidence type="ECO:0000256" key="2">
    <source>
        <dbReference type="ARBA" id="ARBA00023152"/>
    </source>
</evidence>
<evidence type="ECO:0000256" key="3">
    <source>
        <dbReference type="ARBA" id="ARBA00023235"/>
    </source>
</evidence>
<keyword evidence="1 4" id="KW-0312">Gluconeogenesis</keyword>
<comment type="similarity">
    <text evidence="4">Belongs to the GPI family.</text>
</comment>
<dbReference type="Proteomes" id="UP000295444">
    <property type="component" value="Unassembled WGS sequence"/>
</dbReference>
<comment type="catalytic activity">
    <reaction evidence="4">
        <text>alpha-D-glucose 6-phosphate = beta-D-fructose 6-phosphate</text>
        <dbReference type="Rhea" id="RHEA:11816"/>
        <dbReference type="ChEBI" id="CHEBI:57634"/>
        <dbReference type="ChEBI" id="CHEBI:58225"/>
        <dbReference type="EC" id="5.3.1.9"/>
    </reaction>
</comment>
<dbReference type="PANTHER" id="PTHR11469">
    <property type="entry name" value="GLUCOSE-6-PHOSPHATE ISOMERASE"/>
    <property type="match status" value="1"/>
</dbReference>
<evidence type="ECO:0000256" key="1">
    <source>
        <dbReference type="ARBA" id="ARBA00022432"/>
    </source>
</evidence>
<dbReference type="GO" id="GO:0048029">
    <property type="term" value="F:monosaccharide binding"/>
    <property type="evidence" value="ECO:0007669"/>
    <property type="project" value="TreeGrafter"/>
</dbReference>
<sequence>MAEPQGELNINVSITDERLAGEAAPLVDELVADNVASKMTAQDPTLWGEAARSEAAIRLSWTTLAESSRPLLAEIDALRAELRGEGVDRVVLAGMGGSSLAPEVITRTADVPLVVLDTTDPAQVADALAGDLSRTVLVVSSKSGSTVETDSHRRIFAKAFEANGVDAASRMVVVTDPGSPLEKLATEAGYRKVFTADPHVGGRYSALTAFGLVPAGLAGADITGLLDDAAAAGELLSADSPDNPALRLAAALAVRHSTGAEKVVFADTGSGIKGFPDWVEQLIAESTGKEGTGLLPVATEGPEAVGFADAKDDATTVAIGPAVAGARIATEGPLGGLMLLWEYATAVAGRMLGINPFDQPDVEAAKKAARALLDDPEAGKSGAPALTDGTVEVYGNVPEGTSTLAAALKAFFGELPDFGYVAVQVYLDRLDDASAALLRPEIARITGAQTTFGWGPRFLHSTGQYHKGGHQNGIFLQVTGANEQDLEVPDRPYTLGVLQKAQALGDGQVLLEHGRPVLRLHLTDRAAGLARVVEALSEVGK</sequence>
<dbReference type="GO" id="GO:0006096">
    <property type="term" value="P:glycolytic process"/>
    <property type="evidence" value="ECO:0007669"/>
    <property type="project" value="UniProtKB-UniPathway"/>
</dbReference>